<evidence type="ECO:0000313" key="2">
    <source>
        <dbReference type="EMBL" id="EIA09042.1"/>
    </source>
</evidence>
<dbReference type="PATRIC" id="fig|1086011.3.peg.1767"/>
<dbReference type="EMBL" id="AHKF01000017">
    <property type="protein sequence ID" value="EIA09042.1"/>
    <property type="molecule type" value="Genomic_DNA"/>
</dbReference>
<dbReference type="InterPro" id="IPR013783">
    <property type="entry name" value="Ig-like_fold"/>
</dbReference>
<dbReference type="InterPro" id="IPR036116">
    <property type="entry name" value="FN3_sf"/>
</dbReference>
<name>H7FR22_FLAFP</name>
<dbReference type="PROSITE" id="PS50853">
    <property type="entry name" value="FN3"/>
    <property type="match status" value="1"/>
</dbReference>
<gene>
    <name evidence="2" type="ORF">HJ01_01808</name>
</gene>
<dbReference type="Proteomes" id="UP000005566">
    <property type="component" value="Unassembled WGS sequence"/>
</dbReference>
<comment type="caution">
    <text evidence="2">The sequence shown here is derived from an EMBL/GenBank/DDBJ whole genome shotgun (WGS) entry which is preliminary data.</text>
</comment>
<dbReference type="SUPFAM" id="SSF69304">
    <property type="entry name" value="Tricorn protease N-terminal domain"/>
    <property type="match status" value="1"/>
</dbReference>
<dbReference type="InterPro" id="IPR011042">
    <property type="entry name" value="6-blade_b-propeller_TolB-like"/>
</dbReference>
<dbReference type="Gene3D" id="2.120.10.30">
    <property type="entry name" value="TolB, C-terminal domain"/>
    <property type="match status" value="1"/>
</dbReference>
<sequence length="518" mass="57344">MVKKSYRKKTTVSINLNRILMKNIYLKISLVILLVAMVSCSEEKVTGEEFGTIEGKVVSALNFLPLANAKVFSSPNSSIVFTDEEGKFTVSNVKIGDYSFEAQKDGYITKFESVTVNVNKTTNVVFEMKLSTTNNKAPAAPVLVSPADNAINQALELNLIWTATDPEKDSLKYELILRKDSNNDVVVYSDITKPNYTLKGLTYSTKYYWQVSVSDGVNPKVLSAVRTFTTTAFPNARFLFVKKINDNNVIYSGNDLGNELQITSSATNSWRPRKNNQANKIAFIRASGSQNHIYTMNPDGSGIFKVTNSIPIAGFNSDFINFSWNTSGSQIIYPYFDKLYRINKDGSGLTKIYQTSNGKFISECDWSNDGTKIALKVNDVSGYNAEIYVINTAGVVINQVVSGLKGAIGGLNFSVRSDKIVFTRDVSGFEDANYRQLDTRVFQYVFSTDISSEVSSGKPGGTLDLDVRYSPSETEMIIMNTSNDGLSAKNIVKLTPIVNNLGDLRVVLFSNAYMPDWE</sequence>
<proteinExistence type="predicted"/>
<dbReference type="SUPFAM" id="SSF49265">
    <property type="entry name" value="Fibronectin type III"/>
    <property type="match status" value="1"/>
</dbReference>
<accession>H7FR22</accession>
<dbReference type="Pfam" id="PF13620">
    <property type="entry name" value="CarboxypepD_reg"/>
    <property type="match status" value="1"/>
</dbReference>
<evidence type="ECO:0000313" key="3">
    <source>
        <dbReference type="Proteomes" id="UP000005566"/>
    </source>
</evidence>
<dbReference type="STRING" id="1086011.HJ01_01808"/>
<feature type="domain" description="Fibronectin type-III" evidence="1">
    <location>
        <begin position="137"/>
        <end position="233"/>
    </location>
</feature>
<dbReference type="SUPFAM" id="SSF49452">
    <property type="entry name" value="Starch-binding domain-like"/>
    <property type="match status" value="1"/>
</dbReference>
<dbReference type="eggNOG" id="COG0823">
    <property type="taxonomic scope" value="Bacteria"/>
</dbReference>
<dbReference type="GO" id="GO:0030246">
    <property type="term" value="F:carbohydrate binding"/>
    <property type="evidence" value="ECO:0007669"/>
    <property type="project" value="InterPro"/>
</dbReference>
<organism evidence="2 3">
    <name type="scientific">Flavobacterium frigoris (strain PS1)</name>
    <dbReference type="NCBI Taxonomy" id="1086011"/>
    <lineage>
        <taxon>Bacteria</taxon>
        <taxon>Pseudomonadati</taxon>
        <taxon>Bacteroidota</taxon>
        <taxon>Flavobacteriia</taxon>
        <taxon>Flavobacteriales</taxon>
        <taxon>Flavobacteriaceae</taxon>
        <taxon>Flavobacterium</taxon>
    </lineage>
</organism>
<keyword evidence="3" id="KW-1185">Reference proteome</keyword>
<evidence type="ECO:0000259" key="1">
    <source>
        <dbReference type="PROSITE" id="PS50853"/>
    </source>
</evidence>
<dbReference type="InterPro" id="IPR003961">
    <property type="entry name" value="FN3_dom"/>
</dbReference>
<reference evidence="2 3" key="1">
    <citation type="journal article" date="2014" name="Acta Crystallogr. D">
        <title>Structure-based characterization and antifreeze properties of a hyperactive ice-binding protein from the Antarctic bacterium Flavobacterium frigoris PS1.</title>
        <authorList>
            <person name="Do H."/>
            <person name="Kim S.J."/>
            <person name="Kim H.J."/>
            <person name="Lee J.H."/>
        </authorList>
    </citation>
    <scope>NUCLEOTIDE SEQUENCE [LARGE SCALE GENOMIC DNA]</scope>
    <source>
        <strain evidence="2 3">PS1</strain>
    </source>
</reference>
<dbReference type="InterPro" id="IPR013784">
    <property type="entry name" value="Carb-bd-like_fold"/>
</dbReference>
<dbReference type="Gene3D" id="2.60.40.1120">
    <property type="entry name" value="Carboxypeptidase-like, regulatory domain"/>
    <property type="match status" value="1"/>
</dbReference>
<dbReference type="AlphaFoldDB" id="H7FR22"/>
<dbReference type="Gene3D" id="2.60.40.10">
    <property type="entry name" value="Immunoglobulins"/>
    <property type="match status" value="1"/>
</dbReference>
<protein>
    <recommendedName>
        <fullName evidence="1">Fibronectin type-III domain-containing protein</fullName>
    </recommendedName>
</protein>